<evidence type="ECO:0000313" key="2">
    <source>
        <dbReference type="EMBL" id="JAG53540.1"/>
    </source>
</evidence>
<reference evidence="2" key="3">
    <citation type="submission" date="2014-09" db="EMBL/GenBank/DDBJ databases">
        <authorList>
            <person name="Magalhaes I.L.F."/>
            <person name="Oliveira U."/>
            <person name="Santos F.R."/>
            <person name="Vidigal T.H.D.A."/>
            <person name="Brescovit A.D."/>
            <person name="Santos A.J."/>
        </authorList>
    </citation>
    <scope>NUCLEOTIDE SEQUENCE</scope>
</reference>
<gene>
    <name evidence="1" type="primary">Galnt1</name>
    <name evidence="1" type="ORF">CM83_98758</name>
</gene>
<dbReference type="EMBL" id="GBRD01012284">
    <property type="protein sequence ID" value="JAG53540.1"/>
    <property type="molecule type" value="Transcribed_RNA"/>
</dbReference>
<proteinExistence type="predicted"/>
<name>A0A0A9Z4I2_LYGHE</name>
<dbReference type="EMBL" id="GBHO01004215">
    <property type="protein sequence ID" value="JAG39389.1"/>
    <property type="molecule type" value="Transcribed_RNA"/>
</dbReference>
<reference evidence="1" key="1">
    <citation type="journal article" date="2014" name="PLoS ONE">
        <title>Transcriptome-Based Identification of ABC Transporters in the Western Tarnished Plant Bug Lygus hesperus.</title>
        <authorList>
            <person name="Hull J.J."/>
            <person name="Chaney K."/>
            <person name="Geib S.M."/>
            <person name="Fabrick J.A."/>
            <person name="Brent C.S."/>
            <person name="Walsh D."/>
            <person name="Lavine L.C."/>
        </authorList>
    </citation>
    <scope>NUCLEOTIDE SEQUENCE</scope>
</reference>
<organism evidence="1">
    <name type="scientific">Lygus hesperus</name>
    <name type="common">Western plant bug</name>
    <dbReference type="NCBI Taxonomy" id="30085"/>
    <lineage>
        <taxon>Eukaryota</taxon>
        <taxon>Metazoa</taxon>
        <taxon>Ecdysozoa</taxon>
        <taxon>Arthropoda</taxon>
        <taxon>Hexapoda</taxon>
        <taxon>Insecta</taxon>
        <taxon>Pterygota</taxon>
        <taxon>Neoptera</taxon>
        <taxon>Paraneoptera</taxon>
        <taxon>Hemiptera</taxon>
        <taxon>Heteroptera</taxon>
        <taxon>Panheteroptera</taxon>
        <taxon>Cimicomorpha</taxon>
        <taxon>Miridae</taxon>
        <taxon>Mirini</taxon>
        <taxon>Lygus</taxon>
    </lineage>
</organism>
<protein>
    <submittedName>
        <fullName evidence="1">Polypeptide N-acetylgalactosaminyltransferase 1</fullName>
    </submittedName>
</protein>
<dbReference type="GO" id="GO:0016740">
    <property type="term" value="F:transferase activity"/>
    <property type="evidence" value="ECO:0007669"/>
    <property type="project" value="UniProtKB-KW"/>
</dbReference>
<dbReference type="AlphaFoldDB" id="A0A0A9Z4I2"/>
<keyword evidence="1" id="KW-0808">Transferase</keyword>
<sequence>MIDPHATGTRSVTWNKQQPITAMSSAAILKAISNFGTTGQIKSKSGRRSSKAAQKWSPKLVFEYGPTSYRGLMLHRKIKIAPFAEYFQKKYPDLRVYYHPVIEYNRVTVKLMISIICKYNMANLGFTKFANITSQAFFKEVDKAVKRVLEQPNLMTKPFRDPMCLMTHNLDIDYDYPWYRTQFQTYSNIQEEQKYSRLQVSFDRPEPIDLVGYHCQVQWDTSETSSKLWDKFKKNVESSPDFESMLANEAPKLKIGKRISKKKPRTS</sequence>
<evidence type="ECO:0000313" key="1">
    <source>
        <dbReference type="EMBL" id="JAG39389.1"/>
    </source>
</evidence>
<reference evidence="1" key="2">
    <citation type="submission" date="2014-07" db="EMBL/GenBank/DDBJ databases">
        <authorList>
            <person name="Hull J."/>
        </authorList>
    </citation>
    <scope>NUCLEOTIDE SEQUENCE</scope>
</reference>
<accession>A0A0A9Z4I2</accession>